<feature type="compositionally biased region" description="Polar residues" evidence="3">
    <location>
        <begin position="255"/>
        <end position="272"/>
    </location>
</feature>
<reference evidence="6 7" key="1">
    <citation type="journal article" date="2018" name="Vet. Microbiol.">
        <title>Characterisation of Staphylococcus felis isolated from cats using whole genome sequencing.</title>
        <authorList>
            <person name="Worthing K."/>
            <person name="Pang S."/>
            <person name="Trott D.J."/>
            <person name="Abraham S."/>
            <person name="Coombs G.W."/>
            <person name="Jordan D."/>
            <person name="McIntyre L."/>
            <person name="Davies M.R."/>
            <person name="Norris J."/>
        </authorList>
    </citation>
    <scope>NUCLEOTIDE SEQUENCE [LARGE SCALE GENOMIC DNA]</scope>
    <source>
        <strain evidence="6 7">F25</strain>
    </source>
</reference>
<feature type="compositionally biased region" description="Acidic residues" evidence="3">
    <location>
        <begin position="224"/>
        <end position="243"/>
    </location>
</feature>
<dbReference type="NCBIfam" id="NF006360">
    <property type="entry name" value="PRK08581.1-2"/>
    <property type="match status" value="1"/>
</dbReference>
<feature type="compositionally biased region" description="Basic and acidic residues" evidence="3">
    <location>
        <begin position="54"/>
        <end position="82"/>
    </location>
</feature>
<gene>
    <name evidence="6" type="ORF">DOS76_00515</name>
</gene>
<feature type="compositionally biased region" description="Low complexity" evidence="3">
    <location>
        <begin position="119"/>
        <end position="149"/>
    </location>
</feature>
<dbReference type="InterPro" id="IPR038765">
    <property type="entry name" value="Papain-like_cys_pep_sf"/>
</dbReference>
<protein>
    <submittedName>
        <fullName evidence="6">Amidase domain-containing protein</fullName>
    </submittedName>
</protein>
<sequence length="665" mass="73008">MNQKYIVAGVLSTALLLPSLISNISQAATETSSSQSPNHKARTVTDASPSSETQNERSDDTESKRSKKEDTSSERNDEKSKAQLESNQNAYPYHFDVFAPFKVPSQSSSNTSFFDTLFDSSDSSSSLETPSSSDSATSVTDESQTPSESSSEEHSNTTENESRPSSETPDDRSFFDNLNAILSGELDAPSSSDSQANENAKESLSEETPSTESTQDDESHQNPSDEEETSSEETTNETPTDQETDAKTPEEEPSQSDQASESSTESVGSEATINALLDEYSEKAEKTQNEYQDNPKSSSSSVNDKTSRNPQIPSTDTYKNDASQVPKQSFKNDTDADTLRQTTLFQEITGANHDDASFKAVPNQSTRQFINSIAKEAHDIGQDHDIYASIMIAQAILESDSGRSALSQAPNYNLFGMKGAYQGQSSNFDTLESNGHSMYQINTSFRKYPNLKASLNDYADLIKHGIDGNPDIYKAVWKSQSVSYRTATSELVGTYATDPNYDTKLKSLIETYDLERFDQKKMPTLLKSKDIKETRTADGSPFKAFSPHGVSPYPFGQCTWYVYHRMSQFGLDIAGDMGDAKDWTYSSLVKGYSVSDHPRQHSAVVFSPGELGADHYYGHVAFVEKVNQDGSIVISESNVKGLGVISYRTIDAESAKTLDYIQGES</sequence>
<feature type="region of interest" description="Disordered" evidence="3">
    <location>
        <begin position="26"/>
        <end position="88"/>
    </location>
</feature>
<dbReference type="SUPFAM" id="SSF54001">
    <property type="entry name" value="Cysteine proteinases"/>
    <property type="match status" value="1"/>
</dbReference>
<evidence type="ECO:0000259" key="5">
    <source>
        <dbReference type="PROSITE" id="PS50911"/>
    </source>
</evidence>
<dbReference type="InterPro" id="IPR002901">
    <property type="entry name" value="MGlyc_endo_b_GlcNAc-like_dom"/>
</dbReference>
<dbReference type="GO" id="GO:0004040">
    <property type="term" value="F:amidase activity"/>
    <property type="evidence" value="ECO:0007669"/>
    <property type="project" value="InterPro"/>
</dbReference>
<dbReference type="PANTHER" id="PTHR33308">
    <property type="entry name" value="PEPTIDOGLYCAN HYDROLASE FLGJ"/>
    <property type="match status" value="1"/>
</dbReference>
<evidence type="ECO:0000313" key="7">
    <source>
        <dbReference type="Proteomes" id="UP000256337"/>
    </source>
</evidence>
<dbReference type="Gene3D" id="3.90.1720.10">
    <property type="entry name" value="endopeptidase domain like (from Nostoc punctiforme)"/>
    <property type="match status" value="1"/>
</dbReference>
<keyword evidence="2" id="KW-0378">Hydrolase</keyword>
<feature type="compositionally biased region" description="Polar residues" evidence="3">
    <location>
        <begin position="189"/>
        <end position="198"/>
    </location>
</feature>
<evidence type="ECO:0000256" key="1">
    <source>
        <dbReference type="ARBA" id="ARBA00006088"/>
    </source>
</evidence>
<feature type="compositionally biased region" description="Polar residues" evidence="3">
    <location>
        <begin position="289"/>
        <end position="329"/>
    </location>
</feature>
<evidence type="ECO:0000256" key="4">
    <source>
        <dbReference type="SAM" id="SignalP"/>
    </source>
</evidence>
<dbReference type="PROSITE" id="PS50911">
    <property type="entry name" value="CHAP"/>
    <property type="match status" value="1"/>
</dbReference>
<dbReference type="PANTHER" id="PTHR33308:SF9">
    <property type="entry name" value="PEPTIDOGLYCAN HYDROLASE FLGJ"/>
    <property type="match status" value="1"/>
</dbReference>
<dbReference type="AlphaFoldDB" id="A0AAX1RZA5"/>
<accession>A0AAX1RZA5</accession>
<dbReference type="EMBL" id="QKYD01000014">
    <property type="protein sequence ID" value="REI25268.1"/>
    <property type="molecule type" value="Genomic_DNA"/>
</dbReference>
<feature type="domain" description="Peptidase C51" evidence="5">
    <location>
        <begin position="533"/>
        <end position="662"/>
    </location>
</feature>
<dbReference type="SMART" id="SM00047">
    <property type="entry name" value="LYZ2"/>
    <property type="match status" value="1"/>
</dbReference>
<evidence type="ECO:0000313" key="6">
    <source>
        <dbReference type="EMBL" id="REI25268.1"/>
    </source>
</evidence>
<proteinExistence type="inferred from homology"/>
<dbReference type="Gene3D" id="1.10.530.10">
    <property type="match status" value="1"/>
</dbReference>
<dbReference type="InterPro" id="IPR051056">
    <property type="entry name" value="Glycosyl_Hydrolase_73"/>
</dbReference>
<dbReference type="InterPro" id="IPR007921">
    <property type="entry name" value="CHAP_dom"/>
</dbReference>
<feature type="chain" id="PRO_5043645755" evidence="4">
    <location>
        <begin position="28"/>
        <end position="665"/>
    </location>
</feature>
<keyword evidence="4" id="KW-0732">Signal</keyword>
<comment type="similarity">
    <text evidence="1">In the N-terminal section; belongs to the N-acetylmuramoyl-L-alanine amidase 2 family.</text>
</comment>
<evidence type="ECO:0000256" key="3">
    <source>
        <dbReference type="SAM" id="MobiDB-lite"/>
    </source>
</evidence>
<dbReference type="RefSeq" id="WP_115855823.1">
    <property type="nucleotide sequence ID" value="NZ_CAJUZR010000025.1"/>
</dbReference>
<dbReference type="Pfam" id="PF05257">
    <property type="entry name" value="CHAP"/>
    <property type="match status" value="1"/>
</dbReference>
<evidence type="ECO:0000256" key="2">
    <source>
        <dbReference type="ARBA" id="ARBA00022801"/>
    </source>
</evidence>
<comment type="caution">
    <text evidence="6">The sequence shown here is derived from an EMBL/GenBank/DDBJ whole genome shotgun (WGS) entry which is preliminary data.</text>
</comment>
<feature type="signal peptide" evidence="4">
    <location>
        <begin position="1"/>
        <end position="27"/>
    </location>
</feature>
<name>A0AAX1RZA5_9STAP</name>
<dbReference type="Proteomes" id="UP000256337">
    <property type="component" value="Unassembled WGS sequence"/>
</dbReference>
<dbReference type="Pfam" id="PF01832">
    <property type="entry name" value="Glucosaminidase"/>
    <property type="match status" value="1"/>
</dbReference>
<feature type="region of interest" description="Disordered" evidence="3">
    <location>
        <begin position="119"/>
        <end position="338"/>
    </location>
</feature>
<feature type="compositionally biased region" description="Basic and acidic residues" evidence="3">
    <location>
        <begin position="151"/>
        <end position="174"/>
    </location>
</feature>
<feature type="compositionally biased region" description="Low complexity" evidence="3">
    <location>
        <begin position="26"/>
        <end position="36"/>
    </location>
</feature>
<dbReference type="Gene3D" id="4.10.80.30">
    <property type="entry name" value="DNA polymerase, domain 6"/>
    <property type="match status" value="1"/>
</dbReference>
<organism evidence="6 7">
    <name type="scientific">Staphylococcus felis</name>
    <dbReference type="NCBI Taxonomy" id="46127"/>
    <lineage>
        <taxon>Bacteria</taxon>
        <taxon>Bacillati</taxon>
        <taxon>Bacillota</taxon>
        <taxon>Bacilli</taxon>
        <taxon>Bacillales</taxon>
        <taxon>Staphylococcaceae</taxon>
        <taxon>Staphylococcus</taxon>
    </lineage>
</organism>